<dbReference type="Proteomes" id="UP000007807">
    <property type="component" value="Chromosome"/>
</dbReference>
<dbReference type="STRING" id="990316.MCON_0735"/>
<protein>
    <submittedName>
        <fullName evidence="3">Conserved domain protein</fullName>
    </submittedName>
</protein>
<dbReference type="EMBL" id="CP002565">
    <property type="protein sequence ID" value="AEB67544.1"/>
    <property type="molecule type" value="Genomic_DNA"/>
</dbReference>
<evidence type="ECO:0000259" key="2">
    <source>
        <dbReference type="Pfam" id="PF01841"/>
    </source>
</evidence>
<dbReference type="InterPro" id="IPR038765">
    <property type="entry name" value="Papain-like_cys_pep_sf"/>
</dbReference>
<feature type="domain" description="Transglutaminase-like" evidence="2">
    <location>
        <begin position="121"/>
        <end position="214"/>
    </location>
</feature>
<dbReference type="HOGENOM" id="CLU_351477_0_0_2"/>
<dbReference type="SUPFAM" id="SSF54001">
    <property type="entry name" value="Cysteine proteinases"/>
    <property type="match status" value="1"/>
</dbReference>
<dbReference type="Pfam" id="PF01841">
    <property type="entry name" value="Transglut_core"/>
    <property type="match status" value="1"/>
</dbReference>
<gene>
    <name evidence="3" type="ordered locus">MCON_0735</name>
</gene>
<accession>F4BXW0</accession>
<evidence type="ECO:0000313" key="3">
    <source>
        <dbReference type="EMBL" id="AEB67544.1"/>
    </source>
</evidence>
<dbReference type="SUPFAM" id="SSF50998">
    <property type="entry name" value="Quinoprotein alcohol dehydrogenase-like"/>
    <property type="match status" value="1"/>
</dbReference>
<dbReference type="PANTHER" id="PTHR42754">
    <property type="entry name" value="ENDOGLUCANASE"/>
    <property type="match status" value="1"/>
</dbReference>
<dbReference type="GeneID" id="25395082"/>
<proteinExistence type="predicted"/>
<dbReference type="KEGG" id="mcj:MCON_0735"/>
<dbReference type="RefSeq" id="WP_013718602.1">
    <property type="nucleotide sequence ID" value="NC_015416.1"/>
</dbReference>
<dbReference type="InParanoid" id="F4BXW0"/>
<dbReference type="OrthoDB" id="98274at2157"/>
<name>F4BXW0_METSG</name>
<feature type="region of interest" description="Disordered" evidence="1">
    <location>
        <begin position="293"/>
        <end position="319"/>
    </location>
</feature>
<dbReference type="InterPro" id="IPR002931">
    <property type="entry name" value="Transglutaminase-like"/>
</dbReference>
<keyword evidence="4" id="KW-1185">Reference proteome</keyword>
<reference evidence="3 4" key="1">
    <citation type="journal article" date="2011" name="J. Bacteriol.">
        <title>Complete genome sequence of Methanosaeta concilii, a specialist in aceticlastic methanogenesis.</title>
        <authorList>
            <person name="Barber R.D."/>
            <person name="Zhang L."/>
            <person name="Harnack M."/>
            <person name="Olson M.V."/>
            <person name="Kaul R."/>
            <person name="Ingram-Smith C."/>
            <person name="Smith K.S."/>
        </authorList>
    </citation>
    <scope>NUCLEOTIDE SEQUENCE [LARGE SCALE GENOMIC DNA]</scope>
    <source>
        <strain evidence="4">ATCC 5969 / DSM 3671 / JCM 10134 / NBRC 103675 / OCM 69 / GP-6</strain>
    </source>
</reference>
<dbReference type="InterPro" id="IPR011047">
    <property type="entry name" value="Quinoprotein_ADH-like_sf"/>
</dbReference>
<evidence type="ECO:0000313" key="4">
    <source>
        <dbReference type="Proteomes" id="UP000007807"/>
    </source>
</evidence>
<sequence length="713" mass="77869">MQITMAHGAIWLCMVLLVGLGSAADVPFVFDQSTSGVAGYTSAQIEQDHTTSPDLAGVPIVSSPSDNESLEIPITGGGSGSGTQEKNIGELKRTLDARVEPDNPRVRDEAVVLALKYPGEKTIDQIVSIYDYLKNGDESKKGWGYVSDPRGIDDFMFANQTLRNGERANCVGGGDCDDFAILMSALVESIGGTTRIILARNNSTGGHAYTEVYLGRINNSDSGGQVEAIVDWLKEKLDADKIYTHIDTDTKDVWLNLDWGPDEKGAAHPGGPFYQGDKHIVLCIRDAFSRTPLRLPEAPEDEAEQSTPERQEAGNKSIGQTVTESIQEAVSIDQSRVRQQTTSTSGIEVQSWYKTFGGAKDDIGFSVQQTLDGGYIITGFTESFGAGEKDLWLIKTDDQGNKIWDKTFGGAKDDIGYSVQQTTDGGYMIMGDTASFGVIYGNLWLIKTDEQGNKLWERRFVGQGHGFDSVQQPLDGGYIITGWTSSFGVHGIDLWLIKTDDQGNVLLNRSIDKSGYSGQGNSVQQTLDGGYIITGRIRSAEGSGTDLWLIKTDDQGNMLWDRTYGERGFDEGASVQQTSDGGYIITGEKRSFEAVNSDLWLIKTDDQGNKLWDRTFSGDGYGGEGRSVQQTLDGGYIIMGKSYVEDTDDLWLIKTDANGNKLWDRTFSTANFYQFSSVQQTHDGGYIITGITGFSEGYDWDLCLIKTDAEGNV</sequence>
<organism evidence="3 4">
    <name type="scientific">Methanothrix soehngenii (strain ATCC 5969 / DSM 3671 / JCM 10134 / NBRC 103675 / OCM 69 / GP-6)</name>
    <name type="common">Methanosaeta concilii</name>
    <dbReference type="NCBI Taxonomy" id="990316"/>
    <lineage>
        <taxon>Archaea</taxon>
        <taxon>Methanobacteriati</taxon>
        <taxon>Methanobacteriota</taxon>
        <taxon>Stenosarchaea group</taxon>
        <taxon>Methanomicrobia</taxon>
        <taxon>Methanotrichales</taxon>
        <taxon>Methanotrichaceae</taxon>
        <taxon>Methanothrix</taxon>
    </lineage>
</organism>
<evidence type="ECO:0000256" key="1">
    <source>
        <dbReference type="SAM" id="MobiDB-lite"/>
    </source>
</evidence>
<dbReference type="PANTHER" id="PTHR42754:SF1">
    <property type="entry name" value="LIPOPROTEIN"/>
    <property type="match status" value="1"/>
</dbReference>
<feature type="region of interest" description="Disordered" evidence="1">
    <location>
        <begin position="66"/>
        <end position="86"/>
    </location>
</feature>
<dbReference type="AlphaFoldDB" id="F4BXW0"/>